<comment type="caution">
    <text evidence="1">The sequence shown here is derived from an EMBL/GenBank/DDBJ whole genome shotgun (WGS) entry which is preliminary data.</text>
</comment>
<evidence type="ECO:0000313" key="2">
    <source>
        <dbReference type="Proteomes" id="UP000325122"/>
    </source>
</evidence>
<name>A0A5M6ZKR1_9PROT</name>
<protein>
    <submittedName>
        <fullName evidence="1">Uncharacterized protein</fullName>
    </submittedName>
</protein>
<dbReference type="Proteomes" id="UP000325122">
    <property type="component" value="Unassembled WGS sequence"/>
</dbReference>
<organism evidence="1 2">
    <name type="scientific">Alkalicaulis satelles</name>
    <dbReference type="NCBI Taxonomy" id="2609175"/>
    <lineage>
        <taxon>Bacteria</taxon>
        <taxon>Pseudomonadati</taxon>
        <taxon>Pseudomonadota</taxon>
        <taxon>Alphaproteobacteria</taxon>
        <taxon>Maricaulales</taxon>
        <taxon>Maricaulaceae</taxon>
        <taxon>Alkalicaulis</taxon>
    </lineage>
</organism>
<proteinExistence type="predicted"/>
<keyword evidence="2" id="KW-1185">Reference proteome</keyword>
<accession>A0A5M6ZKR1</accession>
<dbReference type="AlphaFoldDB" id="A0A5M6ZKR1"/>
<reference evidence="1 2" key="1">
    <citation type="submission" date="2019-09" db="EMBL/GenBank/DDBJ databases">
        <authorList>
            <person name="Kevbrin V."/>
            <person name="Grouzdev D.S."/>
        </authorList>
    </citation>
    <scope>NUCLEOTIDE SEQUENCE [LARGE SCALE GENOMIC DNA]</scope>
    <source>
        <strain evidence="1 2">G-192</strain>
    </source>
</reference>
<sequence length="195" mass="21727">MLDLSHGLVLGYHGCDQSTAERLLSGADFKSSENDYDWLGHGIYFWQHNPKRGLSFAHELAHHPTRKSTIKSPAVVGAVIHLGHCLDLMTEQGLSMLADSYAMLEAMFQANPMAKMPVNSPDLLRRNLDCAVVNALHIQRKETGQPPFDTVRGVFEEGAPLYPDSAFRQKTHIQIAVRERACILGVFRVPKAHLD</sequence>
<evidence type="ECO:0000313" key="1">
    <source>
        <dbReference type="EMBL" id="KAA5804555.1"/>
    </source>
</evidence>
<dbReference type="RefSeq" id="WP_150021586.1">
    <property type="nucleotide sequence ID" value="NZ_VWOJ01000001.1"/>
</dbReference>
<dbReference type="SUPFAM" id="SSF56399">
    <property type="entry name" value="ADP-ribosylation"/>
    <property type="match status" value="1"/>
</dbReference>
<gene>
    <name evidence="1" type="ORF">F1654_00660</name>
</gene>
<dbReference type="EMBL" id="VWOJ01000001">
    <property type="protein sequence ID" value="KAA5804555.1"/>
    <property type="molecule type" value="Genomic_DNA"/>
</dbReference>